<dbReference type="RefSeq" id="XP_058331334.1">
    <property type="nucleotide sequence ID" value="XM_058472331.1"/>
</dbReference>
<dbReference type="AlphaFoldDB" id="A0A9W9P5X4"/>
<reference evidence="1" key="2">
    <citation type="journal article" date="2023" name="IMA Fungus">
        <title>Comparative genomic study of the Penicillium genus elucidates a diverse pangenome and 15 lateral gene transfer events.</title>
        <authorList>
            <person name="Petersen C."/>
            <person name="Sorensen T."/>
            <person name="Nielsen M.R."/>
            <person name="Sondergaard T.E."/>
            <person name="Sorensen J.L."/>
            <person name="Fitzpatrick D.A."/>
            <person name="Frisvad J.C."/>
            <person name="Nielsen K.L."/>
        </authorList>
    </citation>
    <scope>NUCLEOTIDE SEQUENCE</scope>
    <source>
        <strain evidence="1">IBT 19713</strain>
    </source>
</reference>
<protein>
    <submittedName>
        <fullName evidence="1">Uncharacterized protein</fullName>
    </submittedName>
</protein>
<dbReference type="GeneID" id="83199634"/>
<sequence length="169" mass="18977">MKRLEIEVRRLLEMYKKKQRENEILQFQVSCLIGNAKVEDFYKVFPPMYVLFSLKSGKFVLILHSFDVASLYQTPESLGKDLDQLMATYEDPEAGNKEERQALFEHAVKALRRDRANQAAARLVLAAVKAEVEGVEIGQSDVEAVLLGMVDLSLKAPKKEDGEGAEGST</sequence>
<keyword evidence="2" id="KW-1185">Reference proteome</keyword>
<organism evidence="1 2">
    <name type="scientific">Penicillium chermesinum</name>
    <dbReference type="NCBI Taxonomy" id="63820"/>
    <lineage>
        <taxon>Eukaryota</taxon>
        <taxon>Fungi</taxon>
        <taxon>Dikarya</taxon>
        <taxon>Ascomycota</taxon>
        <taxon>Pezizomycotina</taxon>
        <taxon>Eurotiomycetes</taxon>
        <taxon>Eurotiomycetidae</taxon>
        <taxon>Eurotiales</taxon>
        <taxon>Aspergillaceae</taxon>
        <taxon>Penicillium</taxon>
    </lineage>
</organism>
<proteinExistence type="predicted"/>
<reference evidence="1" key="1">
    <citation type="submission" date="2022-11" db="EMBL/GenBank/DDBJ databases">
        <authorList>
            <person name="Petersen C."/>
        </authorList>
    </citation>
    <scope>NUCLEOTIDE SEQUENCE</scope>
    <source>
        <strain evidence="1">IBT 19713</strain>
    </source>
</reference>
<evidence type="ECO:0000313" key="2">
    <source>
        <dbReference type="Proteomes" id="UP001150941"/>
    </source>
</evidence>
<comment type="caution">
    <text evidence="1">The sequence shown here is derived from an EMBL/GenBank/DDBJ whole genome shotgun (WGS) entry which is preliminary data.</text>
</comment>
<gene>
    <name evidence="1" type="ORF">N7468_003034</name>
</gene>
<evidence type="ECO:0000313" key="1">
    <source>
        <dbReference type="EMBL" id="KAJ5238415.1"/>
    </source>
</evidence>
<dbReference type="Proteomes" id="UP001150941">
    <property type="component" value="Unassembled WGS sequence"/>
</dbReference>
<name>A0A9W9P5X4_9EURO</name>
<dbReference type="EMBL" id="JAPQKS010000003">
    <property type="protein sequence ID" value="KAJ5238415.1"/>
    <property type="molecule type" value="Genomic_DNA"/>
</dbReference>
<accession>A0A9W9P5X4</accession>